<dbReference type="InterPro" id="IPR001647">
    <property type="entry name" value="HTH_TetR"/>
</dbReference>
<keyword evidence="2 4" id="KW-0238">DNA-binding</keyword>
<name>A0AAE2ZMI5_9HYPH</name>
<dbReference type="Proteomes" id="UP001196509">
    <property type="component" value="Unassembled WGS sequence"/>
</dbReference>
<evidence type="ECO:0000313" key="6">
    <source>
        <dbReference type="EMBL" id="MBW8638936.1"/>
    </source>
</evidence>
<dbReference type="GO" id="GO:0003700">
    <property type="term" value="F:DNA-binding transcription factor activity"/>
    <property type="evidence" value="ECO:0007669"/>
    <property type="project" value="TreeGrafter"/>
</dbReference>
<evidence type="ECO:0000256" key="4">
    <source>
        <dbReference type="PROSITE-ProRule" id="PRU00335"/>
    </source>
</evidence>
<reference evidence="6" key="1">
    <citation type="submission" date="2021-08" db="EMBL/GenBank/DDBJ databases">
        <title>Hoeflea bacterium WL0058 sp. nov., isolated from the sediment.</title>
        <authorList>
            <person name="Wang L."/>
            <person name="Zhang D."/>
        </authorList>
    </citation>
    <scope>NUCLEOTIDE SEQUENCE</scope>
    <source>
        <strain evidence="6">WL0058</strain>
    </source>
</reference>
<comment type="caution">
    <text evidence="6">The sequence shown here is derived from an EMBL/GenBank/DDBJ whole genome shotgun (WGS) entry which is preliminary data.</text>
</comment>
<dbReference type="Pfam" id="PF13305">
    <property type="entry name" value="TetR_C_33"/>
    <property type="match status" value="1"/>
</dbReference>
<keyword evidence="1" id="KW-0805">Transcription regulation</keyword>
<evidence type="ECO:0000259" key="5">
    <source>
        <dbReference type="PROSITE" id="PS50977"/>
    </source>
</evidence>
<dbReference type="InterPro" id="IPR036271">
    <property type="entry name" value="Tet_transcr_reg_TetR-rel_C_sf"/>
</dbReference>
<dbReference type="InterPro" id="IPR009057">
    <property type="entry name" value="Homeodomain-like_sf"/>
</dbReference>
<dbReference type="EMBL" id="JAICBX010000003">
    <property type="protein sequence ID" value="MBW8638936.1"/>
    <property type="molecule type" value="Genomic_DNA"/>
</dbReference>
<dbReference type="RefSeq" id="WP_220229655.1">
    <property type="nucleotide sequence ID" value="NZ_JAICBX010000003.1"/>
</dbReference>
<dbReference type="GO" id="GO:0000976">
    <property type="term" value="F:transcription cis-regulatory region binding"/>
    <property type="evidence" value="ECO:0007669"/>
    <property type="project" value="TreeGrafter"/>
</dbReference>
<evidence type="ECO:0000313" key="7">
    <source>
        <dbReference type="Proteomes" id="UP001196509"/>
    </source>
</evidence>
<dbReference type="InterPro" id="IPR050109">
    <property type="entry name" value="HTH-type_TetR-like_transc_reg"/>
</dbReference>
<sequence length="204" mass="22665">MSPKARKPEAQSRRDEILKVAGDLFSEHGVQAVTTRQIAQVVGISQPSIYAHFPSIQAIQDEVGLRSFALLEYAIAASVDEKPEAQLRKAIDGYLDFGMTHPQAYRIAFMLEHAAISKNDGHKDMGAFSLADHPGPRAFGHLVRIVALNRPDLSMQAVQTRSQCLWAALHGLVALILARPHFPWADRKTLLKEQSRLAFNMVFD</sequence>
<proteinExistence type="predicted"/>
<dbReference type="PRINTS" id="PR00455">
    <property type="entry name" value="HTHTETR"/>
</dbReference>
<accession>A0AAE2ZMI5</accession>
<dbReference type="PANTHER" id="PTHR30055">
    <property type="entry name" value="HTH-TYPE TRANSCRIPTIONAL REGULATOR RUTR"/>
    <property type="match status" value="1"/>
</dbReference>
<dbReference type="AlphaFoldDB" id="A0AAE2ZMI5"/>
<feature type="domain" description="HTH tetR-type" evidence="5">
    <location>
        <begin position="11"/>
        <end position="71"/>
    </location>
</feature>
<keyword evidence="7" id="KW-1185">Reference proteome</keyword>
<dbReference type="PROSITE" id="PS50977">
    <property type="entry name" value="HTH_TETR_2"/>
    <property type="match status" value="1"/>
</dbReference>
<keyword evidence="3" id="KW-0804">Transcription</keyword>
<dbReference type="Pfam" id="PF00440">
    <property type="entry name" value="TetR_N"/>
    <property type="match status" value="1"/>
</dbReference>
<evidence type="ECO:0000256" key="2">
    <source>
        <dbReference type="ARBA" id="ARBA00023125"/>
    </source>
</evidence>
<evidence type="ECO:0000256" key="3">
    <source>
        <dbReference type="ARBA" id="ARBA00023163"/>
    </source>
</evidence>
<dbReference type="InterPro" id="IPR025996">
    <property type="entry name" value="MT1864/Rv1816-like_C"/>
</dbReference>
<dbReference type="SUPFAM" id="SSF48498">
    <property type="entry name" value="Tetracyclin repressor-like, C-terminal domain"/>
    <property type="match status" value="1"/>
</dbReference>
<evidence type="ECO:0000256" key="1">
    <source>
        <dbReference type="ARBA" id="ARBA00023015"/>
    </source>
</evidence>
<dbReference type="PANTHER" id="PTHR30055:SF234">
    <property type="entry name" value="HTH-TYPE TRANSCRIPTIONAL REGULATOR BETI"/>
    <property type="match status" value="1"/>
</dbReference>
<dbReference type="SUPFAM" id="SSF46689">
    <property type="entry name" value="Homeodomain-like"/>
    <property type="match status" value="1"/>
</dbReference>
<organism evidence="6 7">
    <name type="scientific">Flavimaribacter sediminis</name>
    <dbReference type="NCBI Taxonomy" id="2865987"/>
    <lineage>
        <taxon>Bacteria</taxon>
        <taxon>Pseudomonadati</taxon>
        <taxon>Pseudomonadota</taxon>
        <taxon>Alphaproteobacteria</taxon>
        <taxon>Hyphomicrobiales</taxon>
        <taxon>Rhizobiaceae</taxon>
        <taxon>Flavimaribacter</taxon>
    </lineage>
</organism>
<gene>
    <name evidence="6" type="ORF">K1W69_17195</name>
</gene>
<dbReference type="Gene3D" id="1.10.357.10">
    <property type="entry name" value="Tetracycline Repressor, domain 2"/>
    <property type="match status" value="1"/>
</dbReference>
<protein>
    <submittedName>
        <fullName evidence="6">TetR/AcrR family transcriptional regulator</fullName>
    </submittedName>
</protein>
<feature type="DNA-binding region" description="H-T-H motif" evidence="4">
    <location>
        <begin position="34"/>
        <end position="53"/>
    </location>
</feature>